<reference evidence="1 2" key="2">
    <citation type="submission" date="2018-06" db="EMBL/GenBank/DDBJ databases">
        <title>Metagenomic assembly of (sub)arctic Cyanobacteria and their associated microbiome from non-axenic cultures.</title>
        <authorList>
            <person name="Baurain D."/>
        </authorList>
    </citation>
    <scope>NUCLEOTIDE SEQUENCE [LARGE SCALE GENOMIC DNA]</scope>
    <source>
        <strain evidence="1">ULC027bin1</strain>
    </source>
</reference>
<dbReference type="AlphaFoldDB" id="A0A2W4ZJH5"/>
<dbReference type="Proteomes" id="UP000249794">
    <property type="component" value="Unassembled WGS sequence"/>
</dbReference>
<organism evidence="1 2">
    <name type="scientific">Phormidesmis priestleyi</name>
    <dbReference type="NCBI Taxonomy" id="268141"/>
    <lineage>
        <taxon>Bacteria</taxon>
        <taxon>Bacillati</taxon>
        <taxon>Cyanobacteriota</taxon>
        <taxon>Cyanophyceae</taxon>
        <taxon>Leptolyngbyales</taxon>
        <taxon>Leptolyngbyaceae</taxon>
        <taxon>Phormidesmis</taxon>
    </lineage>
</organism>
<gene>
    <name evidence="1" type="ORF">DCF15_04515</name>
</gene>
<reference evidence="2" key="1">
    <citation type="submission" date="2018-04" db="EMBL/GenBank/DDBJ databases">
        <authorList>
            <person name="Cornet L."/>
        </authorList>
    </citation>
    <scope>NUCLEOTIDE SEQUENCE [LARGE SCALE GENOMIC DNA]</scope>
</reference>
<sequence length="192" mass="20870">MTLKSPVRQRLYRKAFTFAIMVGLSLLLGIGLGTSQTHSVEAQSEIPTAALTQTSGNPYGMVDPIDDQQLAGYQTYLNQCATCHVALPAAVLPTQTWQALIADSAHYGIALPPIANFDQRLILSYLQAYSRPNRDRRAIPYRLSRSAYFQALHPQVSLPQPLTLSSCVGCHLGASEQNYIGAADQNYSGAAE</sequence>
<proteinExistence type="predicted"/>
<dbReference type="Pfam" id="PF09626">
    <property type="entry name" value="DHC"/>
    <property type="match status" value="1"/>
</dbReference>
<dbReference type="EMBL" id="QBMP01000028">
    <property type="protein sequence ID" value="PZO58701.1"/>
    <property type="molecule type" value="Genomic_DNA"/>
</dbReference>
<accession>A0A2W4ZJH5</accession>
<name>A0A2W4ZJH5_9CYAN</name>
<comment type="caution">
    <text evidence="1">The sequence shown here is derived from an EMBL/GenBank/DDBJ whole genome shotgun (WGS) entry which is preliminary data.</text>
</comment>
<dbReference type="InterPro" id="IPR018588">
    <property type="entry name" value="Dihaem_cytochrome-c"/>
</dbReference>
<protein>
    <submittedName>
        <fullName evidence="1">Cytochrome C</fullName>
    </submittedName>
</protein>
<evidence type="ECO:0000313" key="2">
    <source>
        <dbReference type="Proteomes" id="UP000249794"/>
    </source>
</evidence>
<evidence type="ECO:0000313" key="1">
    <source>
        <dbReference type="EMBL" id="PZO58701.1"/>
    </source>
</evidence>